<gene>
    <name evidence="1" type="ORF">LCL61_28755</name>
</gene>
<protein>
    <submittedName>
        <fullName evidence="1">Uncharacterized protein</fullName>
    </submittedName>
</protein>
<reference evidence="1" key="1">
    <citation type="submission" date="2023-10" db="EMBL/GenBank/DDBJ databases">
        <title>Whole genome sequencing of actinobacterial strain Amycolatopsis sp. (BCA-696) identifies the underlying plant growth-promoting genes.</title>
        <authorList>
            <person name="Gandham P."/>
            <person name="Vadla N."/>
            <person name="Saji A."/>
            <person name="Srinivas V."/>
            <person name="Ruperao P."/>
            <person name="Selvanayagam S."/>
            <person name="Saxena R.K."/>
            <person name="Rathore A."/>
            <person name="Gopalakrishnan S."/>
            <person name="Thakur V."/>
        </authorList>
    </citation>
    <scope>NUCLEOTIDE SEQUENCE</scope>
    <source>
        <strain evidence="1">BCA-696</strain>
    </source>
</reference>
<dbReference type="EMBL" id="CP150484">
    <property type="protein sequence ID" value="WYW19542.1"/>
    <property type="molecule type" value="Genomic_DNA"/>
</dbReference>
<evidence type="ECO:0000313" key="1">
    <source>
        <dbReference type="EMBL" id="WYW19542.1"/>
    </source>
</evidence>
<proteinExistence type="predicted"/>
<evidence type="ECO:0000313" key="2">
    <source>
        <dbReference type="Proteomes" id="UP001456344"/>
    </source>
</evidence>
<keyword evidence="2" id="KW-1185">Reference proteome</keyword>
<dbReference type="Proteomes" id="UP001456344">
    <property type="component" value="Chromosome"/>
</dbReference>
<name>A0ACD5BJC9_9PSEU</name>
<organism evidence="1 2">
    <name type="scientific">Amycolatopsis coloradensis</name>
    <dbReference type="NCBI Taxonomy" id="76021"/>
    <lineage>
        <taxon>Bacteria</taxon>
        <taxon>Bacillati</taxon>
        <taxon>Actinomycetota</taxon>
        <taxon>Actinomycetes</taxon>
        <taxon>Pseudonocardiales</taxon>
        <taxon>Pseudonocardiaceae</taxon>
        <taxon>Amycolatopsis</taxon>
    </lineage>
</organism>
<accession>A0ACD5BJC9</accession>
<sequence length="299" mass="31737">MPALRAAIVGAGLIGMDLFHRIREVDDIEVAMIIGRSRTRRLGQLGEQGYAVSYRGLVEELDDGADFDVIFDATDARTHPGHWERARTTRSLMVDLTPSHVGVPVVPVVNIDHVRHSMNISMVSCAGQASIPILAKLVAHLAPGYVEVTATAASSSFGPGTRRNANEFIESTRDAILELTGSPSAKFMASVSPARPAPDFRLSVSLADCGRQVPDADLESLVQSVQDGVRRYSPGYSARLTCNTPEVVTVDVAVQAVAATLPSHAGNLEIINGAAVQVARLHGRSSGQRQGQPGALMTA</sequence>